<dbReference type="AlphaFoldDB" id="A0A918P0U6"/>
<dbReference type="EMBL" id="BMVU01000074">
    <property type="protein sequence ID" value="GGY10641.1"/>
    <property type="molecule type" value="Genomic_DNA"/>
</dbReference>
<evidence type="ECO:0000256" key="1">
    <source>
        <dbReference type="SAM" id="MobiDB-lite"/>
    </source>
</evidence>
<protein>
    <submittedName>
        <fullName evidence="2">Uncharacterized protein</fullName>
    </submittedName>
</protein>
<evidence type="ECO:0000313" key="2">
    <source>
        <dbReference type="EMBL" id="GGY10641.1"/>
    </source>
</evidence>
<feature type="region of interest" description="Disordered" evidence="1">
    <location>
        <begin position="213"/>
        <end position="232"/>
    </location>
</feature>
<reference evidence="2" key="2">
    <citation type="submission" date="2020-09" db="EMBL/GenBank/DDBJ databases">
        <authorList>
            <person name="Sun Q."/>
            <person name="Ohkuma M."/>
        </authorList>
    </citation>
    <scope>NUCLEOTIDE SEQUENCE</scope>
    <source>
        <strain evidence="2">JCM 4790</strain>
    </source>
</reference>
<gene>
    <name evidence="2" type="ORF">GCM10010358_73930</name>
</gene>
<evidence type="ECO:0000313" key="3">
    <source>
        <dbReference type="Proteomes" id="UP000619244"/>
    </source>
</evidence>
<dbReference type="Proteomes" id="UP000619244">
    <property type="component" value="Unassembled WGS sequence"/>
</dbReference>
<organism evidence="2 3">
    <name type="scientific">Streptomyces minutiscleroticus</name>
    <dbReference type="NCBI Taxonomy" id="68238"/>
    <lineage>
        <taxon>Bacteria</taxon>
        <taxon>Bacillati</taxon>
        <taxon>Actinomycetota</taxon>
        <taxon>Actinomycetes</taxon>
        <taxon>Kitasatosporales</taxon>
        <taxon>Streptomycetaceae</taxon>
        <taxon>Streptomyces</taxon>
    </lineage>
</organism>
<accession>A0A918P0U6</accession>
<name>A0A918P0U6_9ACTN</name>
<sequence>MSQRWALKNPHAVVSIATPLSNAAEDSMNMRLKRSVGLLLVSLLSASLLAGCGNDQHVDGGHANDRSLRMQEKRARQVADAWRASAAAAAWARGYYPMADAVQKPESGWRSEADEHAYETKNFVLDGELPSTAPALGKVDWGNGKNLTRPLIGAKKAYRSFALNRSDGPRLTVTGARLGTTTIVTSRGRATVPAWLFTLESYDTPLKRVAVTPSELPEPPIGQARQGDSGGLRSITRLAGTAADGRSVTVKATHGSCDDGPVAKALQTDESVVLYASIAGAENGTCPAGMIEQSVKVELSQPLGDRLLLDAFTGRPVPFGDPGGMAPSWT</sequence>
<keyword evidence="3" id="KW-1185">Reference proteome</keyword>
<dbReference type="RefSeq" id="WP_229919813.1">
    <property type="nucleotide sequence ID" value="NZ_BMVU01000074.1"/>
</dbReference>
<comment type="caution">
    <text evidence="2">The sequence shown here is derived from an EMBL/GenBank/DDBJ whole genome shotgun (WGS) entry which is preliminary data.</text>
</comment>
<proteinExistence type="predicted"/>
<reference evidence="2" key="1">
    <citation type="journal article" date="2014" name="Int. J. Syst. Evol. Microbiol.">
        <title>Complete genome sequence of Corynebacterium casei LMG S-19264T (=DSM 44701T), isolated from a smear-ripened cheese.</title>
        <authorList>
            <consortium name="US DOE Joint Genome Institute (JGI-PGF)"/>
            <person name="Walter F."/>
            <person name="Albersmeier A."/>
            <person name="Kalinowski J."/>
            <person name="Ruckert C."/>
        </authorList>
    </citation>
    <scope>NUCLEOTIDE SEQUENCE</scope>
    <source>
        <strain evidence="2">JCM 4790</strain>
    </source>
</reference>